<dbReference type="PANTHER" id="PTHR30319:SF1">
    <property type="entry name" value="TRANSCRIPTIONAL REPRESSOR PAAX"/>
    <property type="match status" value="1"/>
</dbReference>
<dbReference type="Pfam" id="PF08223">
    <property type="entry name" value="PaaX_C"/>
    <property type="match status" value="1"/>
</dbReference>
<dbReference type="PIRSF" id="PIRSF020623">
    <property type="entry name" value="PaaX"/>
    <property type="match status" value="1"/>
</dbReference>
<protein>
    <submittedName>
        <fullName evidence="4">PaaX family transcriptional regulator</fullName>
    </submittedName>
</protein>
<dbReference type="Pfam" id="PF07848">
    <property type="entry name" value="PaaX"/>
    <property type="match status" value="1"/>
</dbReference>
<accession>A0A542YPW7</accession>
<gene>
    <name evidence="4" type="ORF">FB467_1203</name>
</gene>
<dbReference type="InterPro" id="IPR048846">
    <property type="entry name" value="PaaX-like_central"/>
</dbReference>
<name>A0A542YPW7_9MICO</name>
<evidence type="ECO:0000313" key="4">
    <source>
        <dbReference type="EMBL" id="TQL50101.1"/>
    </source>
</evidence>
<dbReference type="GO" id="GO:0006351">
    <property type="term" value="P:DNA-templated transcription"/>
    <property type="evidence" value="ECO:0007669"/>
    <property type="project" value="InterPro"/>
</dbReference>
<dbReference type="Pfam" id="PF20803">
    <property type="entry name" value="PaaX_M"/>
    <property type="match status" value="1"/>
</dbReference>
<evidence type="ECO:0000259" key="3">
    <source>
        <dbReference type="Pfam" id="PF20803"/>
    </source>
</evidence>
<keyword evidence="5" id="KW-1185">Reference proteome</keyword>
<dbReference type="Gene3D" id="3.30.70.2650">
    <property type="match status" value="1"/>
</dbReference>
<dbReference type="EMBL" id="VFOP01000001">
    <property type="protein sequence ID" value="TQL50101.1"/>
    <property type="molecule type" value="Genomic_DNA"/>
</dbReference>
<dbReference type="AlphaFoldDB" id="A0A542YPW7"/>
<dbReference type="InterPro" id="IPR013225">
    <property type="entry name" value="PaaX_C"/>
</dbReference>
<dbReference type="Proteomes" id="UP000319516">
    <property type="component" value="Unassembled WGS sequence"/>
</dbReference>
<dbReference type="Gene3D" id="1.20.58.1460">
    <property type="match status" value="1"/>
</dbReference>
<dbReference type="InterPro" id="IPR011965">
    <property type="entry name" value="PaaX_trns_reg"/>
</dbReference>
<sequence length="262" mass="27928">MPRADPREKVFFAFGIAGRTELPAAALVAILGDLGLTAPGARSLLARMERTGAVEGIRAGRRVTYRPAGPSRSGFERVRAKGESPGADWDGSYEAVFFSVPETERAYRDDLRRKARNLGFGALRPGVLIHADHGRGDVLTRQVGPPPAGGRVFAGRLVMDLPDARTAAQEAWSLDGLAARYRTFASACLAAVAGASRVRVEDAVAEYARVSLAAHAVLLEGPELPAELLPTDWPHAELAAALRTLHSAYEPALSARLAMLLT</sequence>
<organism evidence="4 5">
    <name type="scientific">Ornithinicoccus hortensis</name>
    <dbReference type="NCBI Taxonomy" id="82346"/>
    <lineage>
        <taxon>Bacteria</taxon>
        <taxon>Bacillati</taxon>
        <taxon>Actinomycetota</taxon>
        <taxon>Actinomycetes</taxon>
        <taxon>Micrococcales</taxon>
        <taxon>Intrasporangiaceae</taxon>
        <taxon>Ornithinicoccus</taxon>
    </lineage>
</organism>
<evidence type="ECO:0000259" key="1">
    <source>
        <dbReference type="Pfam" id="PF07848"/>
    </source>
</evidence>
<dbReference type="RefSeq" id="WP_170230590.1">
    <property type="nucleotide sequence ID" value="NZ_BAAAIK010000004.1"/>
</dbReference>
<comment type="caution">
    <text evidence="4">The sequence shown here is derived from an EMBL/GenBank/DDBJ whole genome shotgun (WGS) entry which is preliminary data.</text>
</comment>
<reference evidence="4 5" key="1">
    <citation type="submission" date="2019-06" db="EMBL/GenBank/DDBJ databases">
        <title>Sequencing the genomes of 1000 actinobacteria strains.</title>
        <authorList>
            <person name="Klenk H.-P."/>
        </authorList>
    </citation>
    <scope>NUCLEOTIDE SEQUENCE [LARGE SCALE GENOMIC DNA]</scope>
    <source>
        <strain evidence="4 5">DSM 12335</strain>
    </source>
</reference>
<evidence type="ECO:0000313" key="5">
    <source>
        <dbReference type="Proteomes" id="UP000319516"/>
    </source>
</evidence>
<dbReference type="InterPro" id="IPR012906">
    <property type="entry name" value="PaaX-like_N"/>
</dbReference>
<dbReference type="InterPro" id="IPR036388">
    <property type="entry name" value="WH-like_DNA-bd_sf"/>
</dbReference>
<feature type="domain" description="Transcriptional repressor PaaX-like N-terminal" evidence="1">
    <location>
        <begin position="19"/>
        <end position="66"/>
    </location>
</feature>
<dbReference type="Gene3D" id="1.10.10.10">
    <property type="entry name" value="Winged helix-like DNA-binding domain superfamily/Winged helix DNA-binding domain"/>
    <property type="match status" value="1"/>
</dbReference>
<feature type="domain" description="Transcriptional repressor PaaX-like C-terminal" evidence="2">
    <location>
        <begin position="172"/>
        <end position="252"/>
    </location>
</feature>
<evidence type="ECO:0000259" key="2">
    <source>
        <dbReference type="Pfam" id="PF08223"/>
    </source>
</evidence>
<proteinExistence type="predicted"/>
<feature type="domain" description="Transcriptional repressor PaaX-like central Cas2-like" evidence="3">
    <location>
        <begin position="87"/>
        <end position="135"/>
    </location>
</feature>
<dbReference type="PANTHER" id="PTHR30319">
    <property type="entry name" value="PHENYLACETIC ACID REGULATOR-RELATED TRANSCRIPTIONAL REPRESSOR"/>
    <property type="match status" value="1"/>
</dbReference>